<protein>
    <recommendedName>
        <fullName evidence="5">Secreted protein</fullName>
    </recommendedName>
</protein>
<dbReference type="Proteomes" id="UP001166784">
    <property type="component" value="Unassembled WGS sequence"/>
</dbReference>
<gene>
    <name evidence="3" type="ORF">MMA15_25780</name>
</gene>
<feature type="region of interest" description="Disordered" evidence="1">
    <location>
        <begin position="78"/>
        <end position="97"/>
    </location>
</feature>
<feature type="chain" id="PRO_5045291318" description="Secreted protein" evidence="2">
    <location>
        <begin position="33"/>
        <end position="97"/>
    </location>
</feature>
<evidence type="ECO:0000313" key="3">
    <source>
        <dbReference type="EMBL" id="MCH6163682.1"/>
    </source>
</evidence>
<name>A0ABS9T584_9ACTN</name>
<proteinExistence type="predicted"/>
<reference evidence="3" key="1">
    <citation type="submission" date="2022-03" db="EMBL/GenBank/DDBJ databases">
        <authorList>
            <person name="Santos J.D.N."/>
            <person name="Kallscheuer N."/>
            <person name="Jogler C."/>
            <person name="Lage O.M."/>
        </authorList>
    </citation>
    <scope>NUCLEOTIDE SEQUENCE</scope>
    <source>
        <strain evidence="3">M600PL45_2</strain>
    </source>
</reference>
<dbReference type="EMBL" id="JAKWJU010000002">
    <property type="protein sequence ID" value="MCH6163682.1"/>
    <property type="molecule type" value="Genomic_DNA"/>
</dbReference>
<evidence type="ECO:0000313" key="4">
    <source>
        <dbReference type="Proteomes" id="UP001166784"/>
    </source>
</evidence>
<comment type="caution">
    <text evidence="3">The sequence shown here is derived from an EMBL/GenBank/DDBJ whole genome shotgun (WGS) entry which is preliminary data.</text>
</comment>
<organism evidence="3 4">
    <name type="scientific">Streptomyces marispadix</name>
    <dbReference type="NCBI Taxonomy" id="2922868"/>
    <lineage>
        <taxon>Bacteria</taxon>
        <taxon>Bacillati</taxon>
        <taxon>Actinomycetota</taxon>
        <taxon>Actinomycetes</taxon>
        <taxon>Kitasatosporales</taxon>
        <taxon>Streptomycetaceae</taxon>
        <taxon>Streptomyces</taxon>
    </lineage>
</organism>
<evidence type="ECO:0000256" key="1">
    <source>
        <dbReference type="SAM" id="MobiDB-lite"/>
    </source>
</evidence>
<sequence>MKKRKLAVRLAAPCALAVAAIAIPSVGGTAQAGAICEVVHDHAPRYAGDSTESKVLGTVRAGEEVAATGPVRLWRVSRADTGEPMGHMRQTDLNCSG</sequence>
<feature type="signal peptide" evidence="2">
    <location>
        <begin position="1"/>
        <end position="32"/>
    </location>
</feature>
<accession>A0ABS9T584</accession>
<evidence type="ECO:0000256" key="2">
    <source>
        <dbReference type="SAM" id="SignalP"/>
    </source>
</evidence>
<keyword evidence="4" id="KW-1185">Reference proteome</keyword>
<evidence type="ECO:0008006" key="5">
    <source>
        <dbReference type="Google" id="ProtNLM"/>
    </source>
</evidence>
<dbReference type="RefSeq" id="WP_241062553.1">
    <property type="nucleotide sequence ID" value="NZ_JAKWJU010000002.1"/>
</dbReference>
<reference evidence="3" key="2">
    <citation type="journal article" date="2023" name="Int. J. Syst. Evol. Microbiol.">
        <title>Streptomyces marispadix sp. nov., isolated from marine beach sediment of the Northern Coast of Portugal.</title>
        <authorList>
            <person name="dos Santos J.D.N."/>
            <person name="Vitorino I.R."/>
            <person name="Kallscheuer N."/>
            <person name="Srivastava A."/>
            <person name="Krautwurst S."/>
            <person name="Marz M."/>
            <person name="Jogler C."/>
            <person name="Lobo Da Cunha A."/>
            <person name="Catita J."/>
            <person name="Goncalves H."/>
            <person name="Gonzalez I."/>
            <person name="Reyes F."/>
            <person name="Lage O.M."/>
        </authorList>
    </citation>
    <scope>NUCLEOTIDE SEQUENCE</scope>
    <source>
        <strain evidence="3">M600PL45_2</strain>
    </source>
</reference>
<keyword evidence="2" id="KW-0732">Signal</keyword>